<reference evidence="4 5" key="1">
    <citation type="submission" date="2021-07" db="EMBL/GenBank/DDBJ databases">
        <title>Actinomadura sp. PM05-2 isolated from lichen.</title>
        <authorList>
            <person name="Somphong A."/>
            <person name="Phongsopitanun W."/>
            <person name="Tanasupawat S."/>
            <person name="Peongsungnone V."/>
        </authorList>
    </citation>
    <scope>NUCLEOTIDE SEQUENCE [LARGE SCALE GENOMIC DNA]</scope>
    <source>
        <strain evidence="4 5">PM05-2</strain>
    </source>
</reference>
<organism evidence="4 5">
    <name type="scientific">Actinomadura parmotrematis</name>
    <dbReference type="NCBI Taxonomy" id="2864039"/>
    <lineage>
        <taxon>Bacteria</taxon>
        <taxon>Bacillati</taxon>
        <taxon>Actinomycetota</taxon>
        <taxon>Actinomycetes</taxon>
        <taxon>Streptosporangiales</taxon>
        <taxon>Thermomonosporaceae</taxon>
        <taxon>Actinomadura</taxon>
    </lineage>
</organism>
<dbReference type="PRINTS" id="PR00413">
    <property type="entry name" value="HADHALOGNASE"/>
</dbReference>
<dbReference type="Gene3D" id="3.40.50.1000">
    <property type="entry name" value="HAD superfamily/HAD-like"/>
    <property type="match status" value="1"/>
</dbReference>
<gene>
    <name evidence="4" type="ORF">K1Y72_14880</name>
</gene>
<evidence type="ECO:0000256" key="2">
    <source>
        <dbReference type="ARBA" id="ARBA00022801"/>
    </source>
</evidence>
<dbReference type="SFLD" id="SFLDS00003">
    <property type="entry name" value="Haloacid_Dehalogenase"/>
    <property type="match status" value="1"/>
</dbReference>
<name>A0ABS7FVG1_9ACTN</name>
<keyword evidence="3" id="KW-0460">Magnesium</keyword>
<comment type="cofactor">
    <cofactor evidence="1">
        <name>Mg(2+)</name>
        <dbReference type="ChEBI" id="CHEBI:18420"/>
    </cofactor>
</comment>
<dbReference type="PANTHER" id="PTHR46470">
    <property type="entry name" value="N-ACYLNEURAMINATE-9-PHOSPHATASE"/>
    <property type="match status" value="1"/>
</dbReference>
<dbReference type="RefSeq" id="WP_220166887.1">
    <property type="nucleotide sequence ID" value="NZ_JAIBOA010000008.1"/>
</dbReference>
<evidence type="ECO:0000256" key="3">
    <source>
        <dbReference type="ARBA" id="ARBA00022842"/>
    </source>
</evidence>
<dbReference type="SFLD" id="SFLDG01129">
    <property type="entry name" value="C1.5:_HAD__Beta-PGM__Phosphata"/>
    <property type="match status" value="1"/>
</dbReference>
<dbReference type="SUPFAM" id="SSF56784">
    <property type="entry name" value="HAD-like"/>
    <property type="match status" value="1"/>
</dbReference>
<keyword evidence="5" id="KW-1185">Reference proteome</keyword>
<dbReference type="GO" id="GO:0016787">
    <property type="term" value="F:hydrolase activity"/>
    <property type="evidence" value="ECO:0007669"/>
    <property type="project" value="UniProtKB-KW"/>
</dbReference>
<evidence type="ECO:0000313" key="4">
    <source>
        <dbReference type="EMBL" id="MBW8483669.1"/>
    </source>
</evidence>
<dbReference type="InterPro" id="IPR051400">
    <property type="entry name" value="HAD-like_hydrolase"/>
</dbReference>
<comment type="caution">
    <text evidence="4">The sequence shown here is derived from an EMBL/GenBank/DDBJ whole genome shotgun (WGS) entry which is preliminary data.</text>
</comment>
<dbReference type="Proteomes" id="UP000774570">
    <property type="component" value="Unassembled WGS sequence"/>
</dbReference>
<dbReference type="NCBIfam" id="TIGR01549">
    <property type="entry name" value="HAD-SF-IA-v1"/>
    <property type="match status" value="1"/>
</dbReference>
<dbReference type="InterPro" id="IPR023214">
    <property type="entry name" value="HAD_sf"/>
</dbReference>
<dbReference type="InterPro" id="IPR036412">
    <property type="entry name" value="HAD-like_sf"/>
</dbReference>
<keyword evidence="2 4" id="KW-0378">Hydrolase</keyword>
<evidence type="ECO:0000256" key="1">
    <source>
        <dbReference type="ARBA" id="ARBA00001946"/>
    </source>
</evidence>
<dbReference type="InterPro" id="IPR006439">
    <property type="entry name" value="HAD-SF_hydro_IA"/>
</dbReference>
<dbReference type="PANTHER" id="PTHR46470:SF4">
    <property type="entry name" value="5-AMINO-6-(5-PHOSPHO-D-RIBITYLAMINO)URACIL PHOSPHATASE YIGB"/>
    <property type="match status" value="1"/>
</dbReference>
<dbReference type="Pfam" id="PF00702">
    <property type="entry name" value="Hydrolase"/>
    <property type="match status" value="1"/>
</dbReference>
<protein>
    <submittedName>
        <fullName evidence="4">HAD family hydrolase</fullName>
    </submittedName>
</protein>
<dbReference type="EMBL" id="JAIBOA010000008">
    <property type="protein sequence ID" value="MBW8483669.1"/>
    <property type="molecule type" value="Genomic_DNA"/>
</dbReference>
<accession>A0ABS7FVG1</accession>
<proteinExistence type="predicted"/>
<evidence type="ECO:0000313" key="5">
    <source>
        <dbReference type="Proteomes" id="UP000774570"/>
    </source>
</evidence>
<sequence>MAIDAVIFDWGGTLTPWHDVSLGEMWRELCAAHLPAGEVERAAVALLDAEDELWRRCRDEHRSGTLDEIFALAGVAASETLLAAWYEAWTPHTYTDPHAFPLLRALRERGIKVGVLSNTTWSRAWHERIFARDGVLELLDGAVYSSEIPWTKPHADAFRAAMDAVGADDPAACVFVGDRPYDDIHGAQSAGLRAVLLPNGSVPPHDVVPDAVISGLDELLPHIDRWSDGR</sequence>